<evidence type="ECO:0000259" key="1">
    <source>
        <dbReference type="PROSITE" id="PS51750"/>
    </source>
</evidence>
<gene>
    <name evidence="2" type="ORF">PSAKL28_12450</name>
</gene>
<dbReference type="EMBL" id="CP009048">
    <property type="protein sequence ID" value="AIL60471.1"/>
    <property type="molecule type" value="Genomic_DNA"/>
</dbReference>
<dbReference type="PANTHER" id="PTHR36180:SF2">
    <property type="entry name" value="BRO FAMILY PROTEIN"/>
    <property type="match status" value="1"/>
</dbReference>
<dbReference type="SMART" id="SM01040">
    <property type="entry name" value="Bro-N"/>
    <property type="match status" value="1"/>
</dbReference>
<dbReference type="eggNOG" id="COG3617">
    <property type="taxonomic scope" value="Bacteria"/>
</dbReference>
<protein>
    <submittedName>
        <fullName evidence="2">Prophage antirepressor</fullName>
    </submittedName>
</protein>
<dbReference type="Proteomes" id="UP000028931">
    <property type="component" value="Chromosome"/>
</dbReference>
<evidence type="ECO:0000313" key="2">
    <source>
        <dbReference type="EMBL" id="AIL60471.1"/>
    </source>
</evidence>
<dbReference type="PANTHER" id="PTHR36180">
    <property type="entry name" value="DNA-BINDING PROTEIN-RELATED-RELATED"/>
    <property type="match status" value="1"/>
</dbReference>
<dbReference type="OrthoDB" id="6982796at2"/>
<sequence length="175" mass="21002">MTDLYEPIRFTRHNRPLHTLWLESQAWFCARELGRLIGRYLDEHIVRKLDADQRRTLSLLRYGEYRDTVMISESGAYTLLAHHYIPENRSLRRWLTYEVIAVLRDRQDLVERDIPRIGQMDLGGHSLTLLQWQQEPWIRLRDVPQVVFEPELSVGRRVSKAHSSWKKTTARWLRL</sequence>
<dbReference type="KEGG" id="palk:PSAKL28_12450"/>
<dbReference type="HOGENOM" id="CLU_114099_1_0_6"/>
<evidence type="ECO:0000313" key="3">
    <source>
        <dbReference type="Proteomes" id="UP000028931"/>
    </source>
</evidence>
<organism evidence="2 3">
    <name type="scientific">Pseudomonas alkylphenolica</name>
    <dbReference type="NCBI Taxonomy" id="237609"/>
    <lineage>
        <taxon>Bacteria</taxon>
        <taxon>Pseudomonadati</taxon>
        <taxon>Pseudomonadota</taxon>
        <taxon>Gammaproteobacteria</taxon>
        <taxon>Pseudomonadales</taxon>
        <taxon>Pseudomonadaceae</taxon>
        <taxon>Pseudomonas</taxon>
    </lineage>
</organism>
<dbReference type="RefSeq" id="WP_038608030.1">
    <property type="nucleotide sequence ID" value="NZ_CP009048.1"/>
</dbReference>
<dbReference type="PROSITE" id="PS51750">
    <property type="entry name" value="BRO_N"/>
    <property type="match status" value="1"/>
</dbReference>
<proteinExistence type="predicted"/>
<dbReference type="InterPro" id="IPR003497">
    <property type="entry name" value="BRO_N_domain"/>
</dbReference>
<reference evidence="2 3" key="1">
    <citation type="submission" date="2014-07" db="EMBL/GenBank/DDBJ databases">
        <authorList>
            <person name="Lee K."/>
            <person name="Lim J.Y."/>
            <person name="Hwang I."/>
        </authorList>
    </citation>
    <scope>NUCLEOTIDE SEQUENCE [LARGE SCALE GENOMIC DNA]</scope>
    <source>
        <strain evidence="2 3">KL28</strain>
    </source>
</reference>
<name>A0A077FAR6_9PSED</name>
<feature type="domain" description="Bro-N" evidence="1">
    <location>
        <begin position="1"/>
        <end position="107"/>
    </location>
</feature>
<dbReference type="Pfam" id="PF02498">
    <property type="entry name" value="Bro-N"/>
    <property type="match status" value="1"/>
</dbReference>
<accession>A0A077FAR6</accession>
<dbReference type="AlphaFoldDB" id="A0A077FAR6"/>